<feature type="transmembrane region" description="Helical" evidence="1">
    <location>
        <begin position="63"/>
        <end position="83"/>
    </location>
</feature>
<accession>A0A7M3DLW0</accession>
<sequence length="148" mass="16217">MGFSEAAGTALVQKYATFSGRASRSEYWWFVLFYFTVLFAIGIVCLVTSSFSDFRGGVPSPVALLLFIGGLTWLAMFLPQVALQVRRFHDRNISGWWYLALFVGGFVPYIGVIAGIAILVISVLPGTDGPNKFGPDPLRPEARAEVFA</sequence>
<dbReference type="InterPro" id="IPR008523">
    <property type="entry name" value="DUF805"/>
</dbReference>
<organism evidence="2 3">
    <name type="scientific">Rhizobium leguminosarum</name>
    <dbReference type="NCBI Taxonomy" id="384"/>
    <lineage>
        <taxon>Bacteria</taxon>
        <taxon>Pseudomonadati</taxon>
        <taxon>Pseudomonadota</taxon>
        <taxon>Alphaproteobacteria</taxon>
        <taxon>Hyphomicrobiales</taxon>
        <taxon>Rhizobiaceae</taxon>
        <taxon>Rhizobium/Agrobacterium group</taxon>
        <taxon>Rhizobium</taxon>
    </lineage>
</organism>
<keyword evidence="1" id="KW-1133">Transmembrane helix</keyword>
<evidence type="ECO:0000313" key="2">
    <source>
        <dbReference type="EMBL" id="TAY43983.1"/>
    </source>
</evidence>
<proteinExistence type="predicted"/>
<dbReference type="Proteomes" id="UP000292974">
    <property type="component" value="Unassembled WGS sequence"/>
</dbReference>
<dbReference type="Pfam" id="PF05656">
    <property type="entry name" value="DUF805"/>
    <property type="match status" value="1"/>
</dbReference>
<keyword evidence="2" id="KW-0614">Plasmid</keyword>
<reference evidence="2 3" key="1">
    <citation type="submission" date="2019-02" db="EMBL/GenBank/DDBJ databases">
        <title>The genomic architecture of introgression among sibling species of bacteria.</title>
        <authorList>
            <person name="Cavassim M.I.A."/>
            <person name="Moeskjaer S."/>
            <person name="Moslemi C."/>
            <person name="Fields B."/>
            <person name="Bachmann A."/>
            <person name="Vilhjalmsson B."/>
            <person name="Schierup M.H."/>
            <person name="Young J.P.W."/>
            <person name="Andersen S.U."/>
        </authorList>
    </citation>
    <scope>NUCLEOTIDE SEQUENCE [LARGE SCALE GENOMIC DNA]</scope>
    <source>
        <strain evidence="2 3">SM135B</strain>
        <plasmid evidence="2">pSM135B_Rh02</plasmid>
    </source>
</reference>
<dbReference type="GO" id="GO:0005886">
    <property type="term" value="C:plasma membrane"/>
    <property type="evidence" value="ECO:0007669"/>
    <property type="project" value="TreeGrafter"/>
</dbReference>
<dbReference type="EMBL" id="SIOP01000003">
    <property type="protein sequence ID" value="TAY43983.1"/>
    <property type="molecule type" value="Genomic_DNA"/>
</dbReference>
<comment type="caution">
    <text evidence="2">The sequence shown here is derived from an EMBL/GenBank/DDBJ whole genome shotgun (WGS) entry which is preliminary data.</text>
</comment>
<evidence type="ECO:0000313" key="3">
    <source>
        <dbReference type="Proteomes" id="UP000292974"/>
    </source>
</evidence>
<evidence type="ECO:0000256" key="1">
    <source>
        <dbReference type="SAM" id="Phobius"/>
    </source>
</evidence>
<dbReference type="PANTHER" id="PTHR34980">
    <property type="entry name" value="INNER MEMBRANE PROTEIN-RELATED-RELATED"/>
    <property type="match status" value="1"/>
</dbReference>
<keyword evidence="1" id="KW-0472">Membrane</keyword>
<protein>
    <submittedName>
        <fullName evidence="2">DUF805 domain-containing protein</fullName>
    </submittedName>
</protein>
<dbReference type="RefSeq" id="WP_115156716.1">
    <property type="nucleotide sequence ID" value="NZ_JAAXDU010000010.1"/>
</dbReference>
<keyword evidence="1" id="KW-0812">Transmembrane</keyword>
<dbReference type="AlphaFoldDB" id="A0A7M3DLW0"/>
<gene>
    <name evidence="2" type="ORF">ELH90_32425</name>
</gene>
<feature type="transmembrane region" description="Helical" evidence="1">
    <location>
        <begin position="95"/>
        <end position="124"/>
    </location>
</feature>
<name>A0A7M3DLW0_RHILE</name>
<dbReference type="PANTHER" id="PTHR34980:SF2">
    <property type="entry name" value="INNER MEMBRANE PROTEIN YHAH-RELATED"/>
    <property type="match status" value="1"/>
</dbReference>
<geneLocation type="plasmid" evidence="2">
    <name>pSM135B_Rh02</name>
</geneLocation>
<feature type="transmembrane region" description="Helical" evidence="1">
    <location>
        <begin position="27"/>
        <end position="51"/>
    </location>
</feature>